<dbReference type="SFLD" id="SFLDG01200">
    <property type="entry name" value="SUF1.1"/>
    <property type="match status" value="1"/>
</dbReference>
<dbReference type="SUPFAM" id="SSF47616">
    <property type="entry name" value="GST C-terminal domain-like"/>
    <property type="match status" value="1"/>
</dbReference>
<dbReference type="EMBL" id="CAICTM010000504">
    <property type="protein sequence ID" value="CAB9511821.1"/>
    <property type="molecule type" value="Genomic_DNA"/>
</dbReference>
<proteinExistence type="inferred from homology"/>
<dbReference type="PANTHER" id="PTHR12289:SF41">
    <property type="entry name" value="FAILED AXON CONNECTIONS-RELATED"/>
    <property type="match status" value="1"/>
</dbReference>
<dbReference type="PANTHER" id="PTHR12289">
    <property type="entry name" value="METAXIN RELATED"/>
    <property type="match status" value="1"/>
</dbReference>
<accession>A0A9N8DZL7</accession>
<protein>
    <submittedName>
        <fullName evidence="4">Failed axon connections homolog</fullName>
    </submittedName>
</protein>
<feature type="compositionally biased region" description="Basic and acidic residues" evidence="2">
    <location>
        <begin position="292"/>
        <end position="318"/>
    </location>
</feature>
<feature type="region of interest" description="Disordered" evidence="2">
    <location>
        <begin position="1"/>
        <end position="20"/>
    </location>
</feature>
<dbReference type="Proteomes" id="UP001153069">
    <property type="component" value="Unassembled WGS sequence"/>
</dbReference>
<dbReference type="CDD" id="cd03193">
    <property type="entry name" value="GST_C_Metaxin"/>
    <property type="match status" value="1"/>
</dbReference>
<dbReference type="InterPro" id="IPR040079">
    <property type="entry name" value="Glutathione_S-Trfase"/>
</dbReference>
<feature type="compositionally biased region" description="Low complexity" evidence="2">
    <location>
        <begin position="1"/>
        <end position="11"/>
    </location>
</feature>
<evidence type="ECO:0000259" key="3">
    <source>
        <dbReference type="PROSITE" id="PS50405"/>
    </source>
</evidence>
<sequence length="318" mass="36600">MSTSTASTTNDNDNENQDQEDKKKVFVFNFPPVPHVYSICPFGLKLESFCRINEIPHETIWTTNVSKYGTLPYCRFGDKETGEEIPDSNLSLDRLKQEFRVSEDAVTVSAADRALTHLIVRMLEEHTAQIGFYYRYGLEVPKFVESLEIEDRFCRPVYAQGFLHGLPDAIKDKALKRGIARHPEETIWKFSFDDLQALSDLLGDDKTYFLGGESPTLADCAVFGHLAQFLWIPMDFPQKQYLKEHCPNLVQFMEHFRARVWPDWEELCNTKHNDKYAHADADADTINNNTKGENDFKLKADKKGGEEKKDERTEGLDK</sequence>
<organism evidence="4 5">
    <name type="scientific">Seminavis robusta</name>
    <dbReference type="NCBI Taxonomy" id="568900"/>
    <lineage>
        <taxon>Eukaryota</taxon>
        <taxon>Sar</taxon>
        <taxon>Stramenopiles</taxon>
        <taxon>Ochrophyta</taxon>
        <taxon>Bacillariophyta</taxon>
        <taxon>Bacillariophyceae</taxon>
        <taxon>Bacillariophycidae</taxon>
        <taxon>Naviculales</taxon>
        <taxon>Naviculaceae</taxon>
        <taxon>Seminavis</taxon>
    </lineage>
</organism>
<feature type="domain" description="GST C-terminal" evidence="3">
    <location>
        <begin position="131"/>
        <end position="277"/>
    </location>
</feature>
<dbReference type="InterPro" id="IPR050931">
    <property type="entry name" value="Mito_Protein_Transport_Metaxin"/>
</dbReference>
<dbReference type="InterPro" id="IPR036282">
    <property type="entry name" value="Glutathione-S-Trfase_C_sf"/>
</dbReference>
<dbReference type="InterPro" id="IPR026928">
    <property type="entry name" value="FAX/IsoI-like"/>
</dbReference>
<dbReference type="PROSITE" id="PS50405">
    <property type="entry name" value="GST_CTER"/>
    <property type="match status" value="1"/>
</dbReference>
<dbReference type="InterPro" id="IPR010987">
    <property type="entry name" value="Glutathione-S-Trfase_C-like"/>
</dbReference>
<dbReference type="AlphaFoldDB" id="A0A9N8DZL7"/>
<comment type="caution">
    <text evidence="4">The sequence shown here is derived from an EMBL/GenBank/DDBJ whole genome shotgun (WGS) entry which is preliminary data.</text>
</comment>
<reference evidence="4" key="1">
    <citation type="submission" date="2020-06" db="EMBL/GenBank/DDBJ databases">
        <authorList>
            <consortium name="Plant Systems Biology data submission"/>
        </authorList>
    </citation>
    <scope>NUCLEOTIDE SEQUENCE</scope>
    <source>
        <strain evidence="4">D6</strain>
    </source>
</reference>
<name>A0A9N8DZL7_9STRA</name>
<feature type="region of interest" description="Disordered" evidence="2">
    <location>
        <begin position="284"/>
        <end position="318"/>
    </location>
</feature>
<gene>
    <name evidence="4" type="ORF">SEMRO_505_G156100.1</name>
</gene>
<dbReference type="OrthoDB" id="39381at2759"/>
<evidence type="ECO:0000313" key="4">
    <source>
        <dbReference type="EMBL" id="CAB9511821.1"/>
    </source>
</evidence>
<dbReference type="InterPro" id="IPR012336">
    <property type="entry name" value="Thioredoxin-like_fold"/>
</dbReference>
<dbReference type="SFLD" id="SFLDS00019">
    <property type="entry name" value="Glutathione_Transferase_(cytos"/>
    <property type="match status" value="1"/>
</dbReference>
<keyword evidence="5" id="KW-1185">Reference proteome</keyword>
<evidence type="ECO:0000256" key="1">
    <source>
        <dbReference type="ARBA" id="ARBA00006475"/>
    </source>
</evidence>
<dbReference type="SFLD" id="SFLDG01180">
    <property type="entry name" value="SUF1"/>
    <property type="match status" value="1"/>
</dbReference>
<evidence type="ECO:0000313" key="5">
    <source>
        <dbReference type="Proteomes" id="UP001153069"/>
    </source>
</evidence>
<comment type="similarity">
    <text evidence="1">Belongs to the FAX family.</text>
</comment>
<dbReference type="Pfam" id="PF17171">
    <property type="entry name" value="GST_C_6"/>
    <property type="match status" value="1"/>
</dbReference>
<dbReference type="Pfam" id="PF17172">
    <property type="entry name" value="GST_N_4"/>
    <property type="match status" value="1"/>
</dbReference>
<dbReference type="GO" id="GO:0005737">
    <property type="term" value="C:cytoplasm"/>
    <property type="evidence" value="ECO:0007669"/>
    <property type="project" value="TreeGrafter"/>
</dbReference>
<dbReference type="Gene3D" id="1.20.1050.10">
    <property type="match status" value="1"/>
</dbReference>
<dbReference type="InterPro" id="IPR033468">
    <property type="entry name" value="Metaxin_GST"/>
</dbReference>
<evidence type="ECO:0000256" key="2">
    <source>
        <dbReference type="SAM" id="MobiDB-lite"/>
    </source>
</evidence>